<evidence type="ECO:0000313" key="3">
    <source>
        <dbReference type="Proteomes" id="UP000019384"/>
    </source>
</evidence>
<dbReference type="Proteomes" id="UP000019384">
    <property type="component" value="Unassembled WGS sequence"/>
</dbReference>
<dbReference type="GO" id="GO:0071013">
    <property type="term" value="C:catalytic step 2 spliceosome"/>
    <property type="evidence" value="ECO:0007669"/>
    <property type="project" value="TreeGrafter"/>
</dbReference>
<evidence type="ECO:0000313" key="2">
    <source>
        <dbReference type="EMBL" id="CDK27646.1"/>
    </source>
</evidence>
<reference evidence="2" key="1">
    <citation type="submission" date="2013-12" db="EMBL/GenBank/DDBJ databases">
        <authorList>
            <person name="Genoscope - CEA"/>
        </authorList>
    </citation>
    <scope>NUCLEOTIDE SEQUENCE</scope>
    <source>
        <strain evidence="2">CBS 1993</strain>
    </source>
</reference>
<reference evidence="2" key="2">
    <citation type="submission" date="2014-02" db="EMBL/GenBank/DDBJ databases">
        <title>Complete DNA sequence of /Kuraishia capsulata/ illustrates novel genomic features among budding yeasts (/Saccharomycotina/).</title>
        <authorList>
            <person name="Morales L."/>
            <person name="Noel B."/>
            <person name="Porcel B."/>
            <person name="Marcet-Houben M."/>
            <person name="Hullo M-F."/>
            <person name="Sacerdot C."/>
            <person name="Tekaia F."/>
            <person name="Leh-Louis V."/>
            <person name="Despons L."/>
            <person name="Khanna V."/>
            <person name="Aury J-M."/>
            <person name="Barbe V."/>
            <person name="Couloux A."/>
            <person name="Labadie K."/>
            <person name="Pelletier E."/>
            <person name="Souciet J-L."/>
            <person name="Boekhout T."/>
            <person name="Gabaldon T."/>
            <person name="Wincker P."/>
            <person name="Dujon B."/>
        </authorList>
    </citation>
    <scope>NUCLEOTIDE SEQUENCE</scope>
    <source>
        <strain evidence="2">CBS 1993</strain>
    </source>
</reference>
<feature type="compositionally biased region" description="Basic residues" evidence="1">
    <location>
        <begin position="10"/>
        <end position="26"/>
    </location>
</feature>
<dbReference type="GeneID" id="34521027"/>
<dbReference type="RefSeq" id="XP_022459639.1">
    <property type="nucleotide sequence ID" value="XM_022602058.1"/>
</dbReference>
<keyword evidence="3" id="KW-1185">Reference proteome</keyword>
<evidence type="ECO:0008006" key="4">
    <source>
        <dbReference type="Google" id="ProtNLM"/>
    </source>
</evidence>
<organism evidence="2 3">
    <name type="scientific">Kuraishia capsulata CBS 1993</name>
    <dbReference type="NCBI Taxonomy" id="1382522"/>
    <lineage>
        <taxon>Eukaryota</taxon>
        <taxon>Fungi</taxon>
        <taxon>Dikarya</taxon>
        <taxon>Ascomycota</taxon>
        <taxon>Saccharomycotina</taxon>
        <taxon>Pichiomycetes</taxon>
        <taxon>Pichiales</taxon>
        <taxon>Pichiaceae</taxon>
        <taxon>Kuraishia</taxon>
    </lineage>
</organism>
<dbReference type="PANTHER" id="PTHR12928:SF0">
    <property type="entry name" value="FSHD REGION GENE 1"/>
    <property type="match status" value="1"/>
</dbReference>
<evidence type="ECO:0000256" key="1">
    <source>
        <dbReference type="SAM" id="MobiDB-lite"/>
    </source>
</evidence>
<dbReference type="HOGENOM" id="CLU_894892_0_0_1"/>
<sequence>MVSKLSFKNDKKRKRESHKSSHKKRKPEQTEGPQHFVHINNSYVDLKELDPELLETGWTTSVNSVDIKGPIILCSDKGVLAVKDSELVVMSSLEPVGVEHSINFTSDDLVIEGEIYRGEPNSASQVFVPVPVKHLLSATSGFKQLLQQEEKSTEMTCGLKTYENKYVSYLPDSGTLTCDSEALTAEGIFTFRPVRADDGPRWEVFVGSNSAAIGVFGDSVKISKSPEQFVVRMQVLNHTMSAGLREHLAASKTDHRPTNELQLEQKVKELIHDGVKVTNATLKQLKNAIAAGNVNEVMVEIKQKRLSDARC</sequence>
<protein>
    <recommendedName>
        <fullName evidence="4">Protein FRG1</fullName>
    </recommendedName>
</protein>
<gene>
    <name evidence="2" type="ORF">KUCA_T00003625001</name>
</gene>
<dbReference type="PANTHER" id="PTHR12928">
    <property type="entry name" value="FRG1 PROTEIN"/>
    <property type="match status" value="1"/>
</dbReference>
<dbReference type="GO" id="GO:0005730">
    <property type="term" value="C:nucleolus"/>
    <property type="evidence" value="ECO:0007669"/>
    <property type="project" value="TreeGrafter"/>
</dbReference>
<accession>W6MM87</accession>
<dbReference type="OrthoDB" id="5539371at2759"/>
<feature type="region of interest" description="Disordered" evidence="1">
    <location>
        <begin position="1"/>
        <end position="34"/>
    </location>
</feature>
<proteinExistence type="predicted"/>
<dbReference type="EMBL" id="HG793128">
    <property type="protein sequence ID" value="CDK27646.1"/>
    <property type="molecule type" value="Genomic_DNA"/>
</dbReference>
<dbReference type="InterPro" id="IPR010414">
    <property type="entry name" value="FRG1"/>
</dbReference>
<dbReference type="GO" id="GO:0051015">
    <property type="term" value="F:actin filament binding"/>
    <property type="evidence" value="ECO:0007669"/>
    <property type="project" value="TreeGrafter"/>
</dbReference>
<dbReference type="AlphaFoldDB" id="W6MM87"/>
<dbReference type="STRING" id="1382522.W6MM87"/>
<name>W6MM87_9ASCO</name>